<keyword evidence="1" id="KW-0472">Membrane</keyword>
<protein>
    <submittedName>
        <fullName evidence="2">Uncharacterized protein</fullName>
    </submittedName>
</protein>
<reference evidence="2" key="1">
    <citation type="submission" date="2021-05" db="EMBL/GenBank/DDBJ databases">
        <authorList>
            <person name="Alioto T."/>
            <person name="Alioto T."/>
            <person name="Gomez Garrido J."/>
        </authorList>
    </citation>
    <scope>NUCLEOTIDE SEQUENCE</scope>
</reference>
<proteinExistence type="predicted"/>
<feature type="transmembrane region" description="Helical" evidence="1">
    <location>
        <begin position="48"/>
        <end position="70"/>
    </location>
</feature>
<dbReference type="EMBL" id="HBUF01296010">
    <property type="protein sequence ID" value="CAG6690126.1"/>
    <property type="molecule type" value="Transcribed_RNA"/>
</dbReference>
<evidence type="ECO:0000313" key="2">
    <source>
        <dbReference type="EMBL" id="CAG6690126.1"/>
    </source>
</evidence>
<keyword evidence="1" id="KW-1133">Transmembrane helix</keyword>
<accession>A0A8D8TK16</accession>
<keyword evidence="1" id="KW-0812">Transmembrane</keyword>
<organism evidence="2">
    <name type="scientific">Cacopsylla melanoneura</name>
    <dbReference type="NCBI Taxonomy" id="428564"/>
    <lineage>
        <taxon>Eukaryota</taxon>
        <taxon>Metazoa</taxon>
        <taxon>Ecdysozoa</taxon>
        <taxon>Arthropoda</taxon>
        <taxon>Hexapoda</taxon>
        <taxon>Insecta</taxon>
        <taxon>Pterygota</taxon>
        <taxon>Neoptera</taxon>
        <taxon>Paraneoptera</taxon>
        <taxon>Hemiptera</taxon>
        <taxon>Sternorrhyncha</taxon>
        <taxon>Psylloidea</taxon>
        <taxon>Psyllidae</taxon>
        <taxon>Psyllinae</taxon>
        <taxon>Cacopsylla</taxon>
    </lineage>
</organism>
<evidence type="ECO:0000256" key="1">
    <source>
        <dbReference type="SAM" id="Phobius"/>
    </source>
</evidence>
<dbReference type="AlphaFoldDB" id="A0A8D8TK16"/>
<sequence>MSSNINFGRLNDPGNSSRVFRMTPRPAIIIPIGNLYLLNKKYITSVEIIDLVLMLLMLLKVVLIIFSFLISKFGFAKTEILFHVSFLEKVVLRFIPTLNTWCRYNKYYVL</sequence>
<name>A0A8D8TK16_9HEMI</name>